<name>A0A5J4ZZJ8_9ASTE</name>
<gene>
    <name evidence="1" type="ORF">F0562_009305</name>
</gene>
<keyword evidence="2" id="KW-1185">Reference proteome</keyword>
<dbReference type="Proteomes" id="UP000325577">
    <property type="component" value="Linkage Group LG4"/>
</dbReference>
<evidence type="ECO:0000313" key="1">
    <source>
        <dbReference type="EMBL" id="KAA8522882.1"/>
    </source>
</evidence>
<protein>
    <submittedName>
        <fullName evidence="1">Uncharacterized protein</fullName>
    </submittedName>
</protein>
<sequence length="108" mass="12714">MEEEEEEVVVYQSGFGRCGIVMYSLWKERKTYWKYMTVHVANMGRFHLPVMGRPVSNQSHDIKVPIYTAITARCWGHKNIIIQLGISHMPKEENGECQIWEYLLTCDF</sequence>
<evidence type="ECO:0000313" key="2">
    <source>
        <dbReference type="Proteomes" id="UP000325577"/>
    </source>
</evidence>
<dbReference type="AlphaFoldDB" id="A0A5J4ZZJ8"/>
<proteinExistence type="predicted"/>
<organism evidence="1 2">
    <name type="scientific">Nyssa sinensis</name>
    <dbReference type="NCBI Taxonomy" id="561372"/>
    <lineage>
        <taxon>Eukaryota</taxon>
        <taxon>Viridiplantae</taxon>
        <taxon>Streptophyta</taxon>
        <taxon>Embryophyta</taxon>
        <taxon>Tracheophyta</taxon>
        <taxon>Spermatophyta</taxon>
        <taxon>Magnoliopsida</taxon>
        <taxon>eudicotyledons</taxon>
        <taxon>Gunneridae</taxon>
        <taxon>Pentapetalae</taxon>
        <taxon>asterids</taxon>
        <taxon>Cornales</taxon>
        <taxon>Nyssaceae</taxon>
        <taxon>Nyssa</taxon>
    </lineage>
</organism>
<accession>A0A5J4ZZJ8</accession>
<dbReference type="EMBL" id="CM018047">
    <property type="protein sequence ID" value="KAA8522882.1"/>
    <property type="molecule type" value="Genomic_DNA"/>
</dbReference>
<reference evidence="1 2" key="1">
    <citation type="submission" date="2019-09" db="EMBL/GenBank/DDBJ databases">
        <title>A chromosome-level genome assembly of the Chinese tupelo Nyssa sinensis.</title>
        <authorList>
            <person name="Yang X."/>
            <person name="Kang M."/>
            <person name="Yang Y."/>
            <person name="Xiong H."/>
            <person name="Wang M."/>
            <person name="Zhang Z."/>
            <person name="Wang Z."/>
            <person name="Wu H."/>
            <person name="Ma T."/>
            <person name="Liu J."/>
            <person name="Xi Z."/>
        </authorList>
    </citation>
    <scope>NUCLEOTIDE SEQUENCE [LARGE SCALE GENOMIC DNA]</scope>
    <source>
        <strain evidence="1">J267</strain>
        <tissue evidence="1">Leaf</tissue>
    </source>
</reference>